<dbReference type="Pfam" id="PF01557">
    <property type="entry name" value="FAA_hydrolase"/>
    <property type="match status" value="1"/>
</dbReference>
<gene>
    <name evidence="4" type="ORF">SAMN04488078_105415</name>
</gene>
<proteinExistence type="inferred from homology"/>
<accession>A0A239JNI1</accession>
<evidence type="ECO:0000259" key="3">
    <source>
        <dbReference type="Pfam" id="PF01557"/>
    </source>
</evidence>
<evidence type="ECO:0000256" key="1">
    <source>
        <dbReference type="ARBA" id="ARBA00010211"/>
    </source>
</evidence>
<dbReference type="Proteomes" id="UP000198440">
    <property type="component" value="Unassembled WGS sequence"/>
</dbReference>
<sequence length="380" mass="40252">MTLALPATGTFVGRAWRPDRNGPALIVRRGAEAVDITCSEVPTMQALLDRDDAASFARTAPGESLGPLDALAEASVETPGGAHLLAPCDLQPVKACGVTFVSSMLERVIEEQAKGDPARALAIRDRCTAILGDSLRAVEPGSDNAQKLKEVLIADGVWSQYLEVGIGPYAEVFSKAQPMAAVGFGASVGLHPISTWNNPEPEIVLACDGQGRIKGATLGNDVNLRDVEGRSALLLGKAKDNNASCAVGPMLRLFDDSYGLDDVRNAELTLTVTGTDGYVLNGRSSMSQISRDPEDLVAQTCGAHHQYPDGFFLMLGTLFAPTEDRDVPGEGFTHKLGDVVEISEPALGRLANTVRLSTECPPWRFGTSALMRNLAARGLL</sequence>
<organism evidence="4 5">
    <name type="scientific">Antarctobacter heliothermus</name>
    <dbReference type="NCBI Taxonomy" id="74033"/>
    <lineage>
        <taxon>Bacteria</taxon>
        <taxon>Pseudomonadati</taxon>
        <taxon>Pseudomonadota</taxon>
        <taxon>Alphaproteobacteria</taxon>
        <taxon>Rhodobacterales</taxon>
        <taxon>Roseobacteraceae</taxon>
        <taxon>Antarctobacter</taxon>
    </lineage>
</organism>
<dbReference type="RefSeq" id="WP_089279716.1">
    <property type="nucleotide sequence ID" value="NZ_FZON01000054.1"/>
</dbReference>
<evidence type="ECO:0000313" key="5">
    <source>
        <dbReference type="Proteomes" id="UP000198440"/>
    </source>
</evidence>
<dbReference type="PANTHER" id="PTHR42796:SF7">
    <property type="entry name" value="2-DEHYDRO-3-DEOXY-D-ARABINONATE DEHYDRATASE"/>
    <property type="match status" value="1"/>
</dbReference>
<dbReference type="PANTHER" id="PTHR42796">
    <property type="entry name" value="FUMARYLACETOACETATE HYDROLASE DOMAIN-CONTAINING PROTEIN 2A-RELATED"/>
    <property type="match status" value="1"/>
</dbReference>
<dbReference type="InterPro" id="IPR011234">
    <property type="entry name" value="Fumarylacetoacetase-like_C"/>
</dbReference>
<keyword evidence="4" id="KW-0378">Hydrolase</keyword>
<dbReference type="SUPFAM" id="SSF56529">
    <property type="entry name" value="FAH"/>
    <property type="match status" value="1"/>
</dbReference>
<dbReference type="EMBL" id="FZON01000054">
    <property type="protein sequence ID" value="SNT06903.1"/>
    <property type="molecule type" value="Genomic_DNA"/>
</dbReference>
<dbReference type="AlphaFoldDB" id="A0A239JNI1"/>
<dbReference type="GO" id="GO:0046872">
    <property type="term" value="F:metal ion binding"/>
    <property type="evidence" value="ECO:0007669"/>
    <property type="project" value="UniProtKB-KW"/>
</dbReference>
<evidence type="ECO:0000256" key="2">
    <source>
        <dbReference type="ARBA" id="ARBA00022723"/>
    </source>
</evidence>
<name>A0A239JNI1_9RHOB</name>
<dbReference type="GO" id="GO:0044281">
    <property type="term" value="P:small molecule metabolic process"/>
    <property type="evidence" value="ECO:0007669"/>
    <property type="project" value="UniProtKB-ARBA"/>
</dbReference>
<dbReference type="InterPro" id="IPR036663">
    <property type="entry name" value="Fumarylacetoacetase_C_sf"/>
</dbReference>
<dbReference type="GO" id="GO:0016787">
    <property type="term" value="F:hydrolase activity"/>
    <property type="evidence" value="ECO:0007669"/>
    <property type="project" value="UniProtKB-KW"/>
</dbReference>
<keyword evidence="2" id="KW-0479">Metal-binding</keyword>
<dbReference type="Gene3D" id="3.90.850.10">
    <property type="entry name" value="Fumarylacetoacetase-like, C-terminal domain"/>
    <property type="match status" value="1"/>
</dbReference>
<protein>
    <submittedName>
        <fullName evidence="4">Fumarylacetoacetate (FAA) hydrolase family protein</fullName>
    </submittedName>
</protein>
<dbReference type="InterPro" id="IPR051121">
    <property type="entry name" value="FAH"/>
</dbReference>
<feature type="domain" description="Fumarylacetoacetase-like C-terminal" evidence="3">
    <location>
        <begin position="213"/>
        <end position="355"/>
    </location>
</feature>
<comment type="similarity">
    <text evidence="1">Belongs to the FAH family.</text>
</comment>
<reference evidence="4 5" key="1">
    <citation type="submission" date="2017-06" db="EMBL/GenBank/DDBJ databases">
        <authorList>
            <person name="Kim H.J."/>
            <person name="Triplett B.A."/>
        </authorList>
    </citation>
    <scope>NUCLEOTIDE SEQUENCE [LARGE SCALE GENOMIC DNA]</scope>
    <source>
        <strain evidence="4 5">DSM 11445</strain>
    </source>
</reference>
<dbReference type="OrthoDB" id="9779415at2"/>
<evidence type="ECO:0000313" key="4">
    <source>
        <dbReference type="EMBL" id="SNT06903.1"/>
    </source>
</evidence>